<feature type="region of interest" description="Disordered" evidence="1">
    <location>
        <begin position="1"/>
        <end position="22"/>
    </location>
</feature>
<dbReference type="AlphaFoldDB" id="A0A087TSR0"/>
<feature type="non-terminal residue" evidence="2">
    <location>
        <position position="50"/>
    </location>
</feature>
<dbReference type="EMBL" id="KK116571">
    <property type="protein sequence ID" value="KFM68149.1"/>
    <property type="molecule type" value="Genomic_DNA"/>
</dbReference>
<dbReference type="Proteomes" id="UP000054359">
    <property type="component" value="Unassembled WGS sequence"/>
</dbReference>
<sequence>MSCPSTNSKNPEFTNGPSSTIPLSKRYGTGLSCCSSFIQPFSRLTWRPFC</sequence>
<gene>
    <name evidence="2" type="ORF">X975_17256</name>
</gene>
<protein>
    <submittedName>
        <fullName evidence="2">Uncharacterized protein</fullName>
    </submittedName>
</protein>
<organism evidence="2 3">
    <name type="scientific">Stegodyphus mimosarum</name>
    <name type="common">African social velvet spider</name>
    <dbReference type="NCBI Taxonomy" id="407821"/>
    <lineage>
        <taxon>Eukaryota</taxon>
        <taxon>Metazoa</taxon>
        <taxon>Ecdysozoa</taxon>
        <taxon>Arthropoda</taxon>
        <taxon>Chelicerata</taxon>
        <taxon>Arachnida</taxon>
        <taxon>Araneae</taxon>
        <taxon>Araneomorphae</taxon>
        <taxon>Entelegynae</taxon>
        <taxon>Eresoidea</taxon>
        <taxon>Eresidae</taxon>
        <taxon>Stegodyphus</taxon>
    </lineage>
</organism>
<evidence type="ECO:0000313" key="3">
    <source>
        <dbReference type="Proteomes" id="UP000054359"/>
    </source>
</evidence>
<reference evidence="2 3" key="1">
    <citation type="submission" date="2013-11" db="EMBL/GenBank/DDBJ databases">
        <title>Genome sequencing of Stegodyphus mimosarum.</title>
        <authorList>
            <person name="Bechsgaard J."/>
        </authorList>
    </citation>
    <scope>NUCLEOTIDE SEQUENCE [LARGE SCALE GENOMIC DNA]</scope>
</reference>
<proteinExistence type="predicted"/>
<evidence type="ECO:0000313" key="2">
    <source>
        <dbReference type="EMBL" id="KFM68149.1"/>
    </source>
</evidence>
<keyword evidence="3" id="KW-1185">Reference proteome</keyword>
<name>A0A087TSR0_STEMI</name>
<evidence type="ECO:0000256" key="1">
    <source>
        <dbReference type="SAM" id="MobiDB-lite"/>
    </source>
</evidence>
<accession>A0A087TSR0</accession>